<organism evidence="5 6">
    <name type="scientific">Embleya hyalina</name>
    <dbReference type="NCBI Taxonomy" id="516124"/>
    <lineage>
        <taxon>Bacteria</taxon>
        <taxon>Bacillati</taxon>
        <taxon>Actinomycetota</taxon>
        <taxon>Actinomycetes</taxon>
        <taxon>Kitasatosporales</taxon>
        <taxon>Streptomycetaceae</taxon>
        <taxon>Embleya</taxon>
    </lineage>
</organism>
<evidence type="ECO:0000313" key="6">
    <source>
        <dbReference type="Proteomes" id="UP000286931"/>
    </source>
</evidence>
<dbReference type="InterPro" id="IPR011991">
    <property type="entry name" value="ArsR-like_HTH"/>
</dbReference>
<dbReference type="OrthoDB" id="3396564at2"/>
<evidence type="ECO:0000256" key="1">
    <source>
        <dbReference type="ARBA" id="ARBA00023015"/>
    </source>
</evidence>
<dbReference type="EMBL" id="BIFH01000019">
    <property type="protein sequence ID" value="GCD95965.1"/>
    <property type="molecule type" value="Genomic_DNA"/>
</dbReference>
<dbReference type="SUPFAM" id="SSF46785">
    <property type="entry name" value="Winged helix' DNA-binding domain"/>
    <property type="match status" value="1"/>
</dbReference>
<dbReference type="PRINTS" id="PR00778">
    <property type="entry name" value="HTHARSR"/>
</dbReference>
<evidence type="ECO:0000313" key="5">
    <source>
        <dbReference type="EMBL" id="GCD95965.1"/>
    </source>
</evidence>
<dbReference type="PANTHER" id="PTHR33154:SF33">
    <property type="entry name" value="TRANSCRIPTIONAL REPRESSOR SDPR"/>
    <property type="match status" value="1"/>
</dbReference>
<dbReference type="InterPro" id="IPR051081">
    <property type="entry name" value="HTH_MetalResp_TranReg"/>
</dbReference>
<comment type="caution">
    <text evidence="5">The sequence shown here is derived from an EMBL/GenBank/DDBJ whole genome shotgun (WGS) entry which is preliminary data.</text>
</comment>
<sequence>MSLTIDIAGVPPERLLFALSPLAELTAMLHVLAEPAHHPAHRDWAAETRSALRPELAGQLLEAEFLWRSSRADFLLPGRPGATLADELDRVDRLDQDTYISTALVATCGTDRMLLGRPSPTRDGATRGRILDLARARGPRQASFADRLIAEPSVVRAHVRRMLEECEASFFGAEWRRVAPRLAADLRLRADLVARRGVAEALASISGAVALDERRQRIVIDKLQDNTTGARGDGVTFLPTVFGDPHLVAVHAPGWRPVVQYPVVGGDRAFPEPVAMELVRLRLEALSHPVRLRLARTLARGPHTTGELASAWDLSAPEVSRHLAVLREAGLLSTRRRGRYVLYDLDTSATAALGTDLMAAMLR</sequence>
<keyword evidence="1" id="KW-0805">Transcription regulation</keyword>
<keyword evidence="3" id="KW-0804">Transcription</keyword>
<feature type="domain" description="HTH arsR-type" evidence="4">
    <location>
        <begin position="271"/>
        <end position="363"/>
    </location>
</feature>
<gene>
    <name evidence="5" type="ORF">EHYA_03649</name>
</gene>
<dbReference type="GO" id="GO:0003700">
    <property type="term" value="F:DNA-binding transcription factor activity"/>
    <property type="evidence" value="ECO:0007669"/>
    <property type="project" value="InterPro"/>
</dbReference>
<name>A0A401YMY5_9ACTN</name>
<protein>
    <submittedName>
        <fullName evidence="5">Transcriptional regulator</fullName>
    </submittedName>
</protein>
<keyword evidence="2" id="KW-0238">DNA-binding</keyword>
<dbReference type="NCBIfam" id="NF033788">
    <property type="entry name" value="HTH_metalloreg"/>
    <property type="match status" value="1"/>
</dbReference>
<dbReference type="PANTHER" id="PTHR33154">
    <property type="entry name" value="TRANSCRIPTIONAL REGULATOR, ARSR FAMILY"/>
    <property type="match status" value="1"/>
</dbReference>
<dbReference type="Gene3D" id="1.10.10.10">
    <property type="entry name" value="Winged helix-like DNA-binding domain superfamily/Winged helix DNA-binding domain"/>
    <property type="match status" value="1"/>
</dbReference>
<dbReference type="InterPro" id="IPR036388">
    <property type="entry name" value="WH-like_DNA-bd_sf"/>
</dbReference>
<dbReference type="GO" id="GO:0003677">
    <property type="term" value="F:DNA binding"/>
    <property type="evidence" value="ECO:0007669"/>
    <property type="project" value="UniProtKB-KW"/>
</dbReference>
<proteinExistence type="predicted"/>
<dbReference type="InterPro" id="IPR001845">
    <property type="entry name" value="HTH_ArsR_DNA-bd_dom"/>
</dbReference>
<accession>A0A401YMY5</accession>
<dbReference type="InterPro" id="IPR036390">
    <property type="entry name" value="WH_DNA-bd_sf"/>
</dbReference>
<keyword evidence="6" id="KW-1185">Reference proteome</keyword>
<evidence type="ECO:0000256" key="2">
    <source>
        <dbReference type="ARBA" id="ARBA00023125"/>
    </source>
</evidence>
<evidence type="ECO:0000256" key="3">
    <source>
        <dbReference type="ARBA" id="ARBA00023163"/>
    </source>
</evidence>
<dbReference type="InterPro" id="IPR045981">
    <property type="entry name" value="DUF5937"/>
</dbReference>
<dbReference type="Proteomes" id="UP000286931">
    <property type="component" value="Unassembled WGS sequence"/>
</dbReference>
<dbReference type="Pfam" id="PF12840">
    <property type="entry name" value="HTH_20"/>
    <property type="match status" value="1"/>
</dbReference>
<evidence type="ECO:0000259" key="4">
    <source>
        <dbReference type="PROSITE" id="PS50987"/>
    </source>
</evidence>
<dbReference type="SMART" id="SM00418">
    <property type="entry name" value="HTH_ARSR"/>
    <property type="match status" value="1"/>
</dbReference>
<dbReference type="AlphaFoldDB" id="A0A401YMY5"/>
<dbReference type="Pfam" id="PF19361">
    <property type="entry name" value="DUF5937"/>
    <property type="match status" value="1"/>
</dbReference>
<dbReference type="CDD" id="cd00090">
    <property type="entry name" value="HTH_ARSR"/>
    <property type="match status" value="1"/>
</dbReference>
<dbReference type="PROSITE" id="PS50987">
    <property type="entry name" value="HTH_ARSR_2"/>
    <property type="match status" value="1"/>
</dbReference>
<reference evidence="5 6" key="1">
    <citation type="submission" date="2018-12" db="EMBL/GenBank/DDBJ databases">
        <title>Draft genome sequence of Embleya hyalina NBRC 13850T.</title>
        <authorList>
            <person name="Komaki H."/>
            <person name="Hosoyama A."/>
            <person name="Kimura A."/>
            <person name="Ichikawa N."/>
            <person name="Tamura T."/>
        </authorList>
    </citation>
    <scope>NUCLEOTIDE SEQUENCE [LARGE SCALE GENOMIC DNA]</scope>
    <source>
        <strain evidence="5 6">NBRC 13850</strain>
    </source>
</reference>
<dbReference type="RefSeq" id="WP_126638061.1">
    <property type="nucleotide sequence ID" value="NZ_BIFH01000019.1"/>
</dbReference>